<comment type="pathway">
    <text evidence="2 10">Glycolipid biosynthesis; glycosylphosphatidylinositol-anchor biosynthesis.</text>
</comment>
<keyword evidence="8" id="KW-0472">Membrane</keyword>
<keyword evidence="9" id="KW-0325">Glycoprotein</keyword>
<evidence type="ECO:0000256" key="2">
    <source>
        <dbReference type="ARBA" id="ARBA00004687"/>
    </source>
</evidence>
<evidence type="ECO:0000313" key="12">
    <source>
        <dbReference type="Proteomes" id="UP000237144"/>
    </source>
</evidence>
<evidence type="ECO:0000256" key="1">
    <source>
        <dbReference type="ARBA" id="ARBA00004389"/>
    </source>
</evidence>
<comment type="caution">
    <text evidence="11">The sequence shown here is derived from an EMBL/GenBank/DDBJ whole genome shotgun (WGS) entry which is preliminary data.</text>
</comment>
<proteinExistence type="inferred from homology"/>
<evidence type="ECO:0000256" key="5">
    <source>
        <dbReference type="ARBA" id="ARBA00022692"/>
    </source>
</evidence>
<evidence type="ECO:0000256" key="3">
    <source>
        <dbReference type="ARBA" id="ARBA00010345"/>
    </source>
</evidence>
<gene>
    <name evidence="11" type="ORF">BMF94_6793</name>
</gene>
<dbReference type="Proteomes" id="UP000237144">
    <property type="component" value="Unassembled WGS sequence"/>
</dbReference>
<dbReference type="PANTHER" id="PTHR28650:SF1">
    <property type="entry name" value="PHOSPHATIDYLINOSITOL-GLYCAN BIOSYNTHESIS CLASS X PROTEIN"/>
    <property type="match status" value="1"/>
</dbReference>
<evidence type="ECO:0000256" key="8">
    <source>
        <dbReference type="ARBA" id="ARBA00023136"/>
    </source>
</evidence>
<dbReference type="SMART" id="SM00780">
    <property type="entry name" value="PIG-X"/>
    <property type="match status" value="1"/>
</dbReference>
<keyword evidence="5" id="KW-0812">Transmembrane</keyword>
<dbReference type="STRING" id="741276.A0A2S5B0A0"/>
<keyword evidence="4 10" id="KW-0337">GPI-anchor biosynthesis</keyword>
<dbReference type="Pfam" id="PF08320">
    <property type="entry name" value="PIG-X"/>
    <property type="match status" value="1"/>
</dbReference>
<sequence>MSAYTAAFERGGGSHPTVAVNVTGPAPACDLYAALTVPPTFIVDPCQLQRLHETGRLGDVAAADEPPSLSVSGDTDLEAPAWKTGPAKVLVRLEASGSTRRTARRDEPWRVHRVPLHLRYQPPTATQPGKAQATETSAQLELPEPVLFWACSAPGTSLVEEAGPACDLATRERFPQFANSTLYCLPSDSGTQQSRDRLMVRAPVGNLAHLALVETVTSISVWLSFAYLAYVAVRTRAGGNVSPGKASGTRFKAA</sequence>
<dbReference type="UniPathway" id="UPA00196"/>
<dbReference type="AlphaFoldDB" id="A0A2S5B0A0"/>
<dbReference type="InterPro" id="IPR013233">
    <property type="entry name" value="PIG-X/PBN1"/>
</dbReference>
<keyword evidence="7" id="KW-1133">Transmembrane helix</keyword>
<comment type="subcellular location">
    <subcellularLocation>
        <location evidence="1 10">Endoplasmic reticulum membrane</location>
        <topology evidence="1 10">Single-pass membrane protein</topology>
    </subcellularLocation>
</comment>
<evidence type="ECO:0000256" key="10">
    <source>
        <dbReference type="RuleBase" id="RU366056"/>
    </source>
</evidence>
<comment type="function">
    <text evidence="10">Required for proper folding and/or the stability of a subset of proteins in the endoplasmic reticulum. Component of glycosylphosphatidylinositol-mannosyltransferase 1 which transfers the first of the 4 mannoses in the GPI-anchor precursors during GPI-anchor biosynthesis. Probably acts by stabilizing the mannosyltransferase GPI14.</text>
</comment>
<evidence type="ECO:0000256" key="9">
    <source>
        <dbReference type="ARBA" id="ARBA00023180"/>
    </source>
</evidence>
<dbReference type="GO" id="GO:0006506">
    <property type="term" value="P:GPI anchor biosynthetic process"/>
    <property type="evidence" value="ECO:0007669"/>
    <property type="project" value="UniProtKB-UniPathway"/>
</dbReference>
<organism evidence="11 12">
    <name type="scientific">Rhodotorula taiwanensis</name>
    <dbReference type="NCBI Taxonomy" id="741276"/>
    <lineage>
        <taxon>Eukaryota</taxon>
        <taxon>Fungi</taxon>
        <taxon>Dikarya</taxon>
        <taxon>Basidiomycota</taxon>
        <taxon>Pucciniomycotina</taxon>
        <taxon>Microbotryomycetes</taxon>
        <taxon>Sporidiobolales</taxon>
        <taxon>Sporidiobolaceae</taxon>
        <taxon>Rhodotorula</taxon>
    </lineage>
</organism>
<comment type="similarity">
    <text evidence="3 10">Belongs to the PIGX family.</text>
</comment>
<protein>
    <recommendedName>
        <fullName evidence="10">Protein PBN1</fullName>
    </recommendedName>
</protein>
<evidence type="ECO:0000256" key="7">
    <source>
        <dbReference type="ARBA" id="ARBA00022989"/>
    </source>
</evidence>
<dbReference type="OrthoDB" id="5546453at2759"/>
<accession>A0A2S5B0A0</accession>
<dbReference type="InterPro" id="IPR040039">
    <property type="entry name" value="PIGX"/>
</dbReference>
<dbReference type="EMBL" id="PJQD01000140">
    <property type="protein sequence ID" value="POY70210.1"/>
    <property type="molecule type" value="Genomic_DNA"/>
</dbReference>
<dbReference type="PANTHER" id="PTHR28650">
    <property type="entry name" value="PHOSPHATIDYLINOSITOL-GLYCAN BIOSYNTHESIS CLASS X PROTEIN"/>
    <property type="match status" value="1"/>
</dbReference>
<dbReference type="GO" id="GO:0005789">
    <property type="term" value="C:endoplasmic reticulum membrane"/>
    <property type="evidence" value="ECO:0007669"/>
    <property type="project" value="UniProtKB-SubCell"/>
</dbReference>
<evidence type="ECO:0000256" key="6">
    <source>
        <dbReference type="ARBA" id="ARBA00022824"/>
    </source>
</evidence>
<evidence type="ECO:0000256" key="4">
    <source>
        <dbReference type="ARBA" id="ARBA00022502"/>
    </source>
</evidence>
<reference evidence="11 12" key="1">
    <citation type="journal article" date="2018" name="Front. Microbiol.">
        <title>Prospects for Fungal Bioremediation of Acidic Radioactive Waste Sites: Characterization and Genome Sequence of Rhodotorula taiwanensis MD1149.</title>
        <authorList>
            <person name="Tkavc R."/>
            <person name="Matrosova V.Y."/>
            <person name="Grichenko O.E."/>
            <person name="Gostincar C."/>
            <person name="Volpe R.P."/>
            <person name="Klimenkova P."/>
            <person name="Gaidamakova E.K."/>
            <person name="Zhou C.E."/>
            <person name="Stewart B.J."/>
            <person name="Lyman M.G."/>
            <person name="Malfatti S.A."/>
            <person name="Rubinfeld B."/>
            <person name="Courtot M."/>
            <person name="Singh J."/>
            <person name="Dalgard C.L."/>
            <person name="Hamilton T."/>
            <person name="Frey K.G."/>
            <person name="Gunde-Cimerman N."/>
            <person name="Dugan L."/>
            <person name="Daly M.J."/>
        </authorList>
    </citation>
    <scope>NUCLEOTIDE SEQUENCE [LARGE SCALE GENOMIC DNA]</scope>
    <source>
        <strain evidence="11 12">MD1149</strain>
    </source>
</reference>
<keyword evidence="12" id="KW-1185">Reference proteome</keyword>
<keyword evidence="6 10" id="KW-0256">Endoplasmic reticulum</keyword>
<evidence type="ECO:0000313" key="11">
    <source>
        <dbReference type="EMBL" id="POY70210.1"/>
    </source>
</evidence>
<name>A0A2S5B0A0_9BASI</name>